<gene>
    <name evidence="7" type="ORF">HDF22_004552</name>
    <name evidence="6" type="ORF">HDF23_001562</name>
</gene>
<dbReference type="InterPro" id="IPR039420">
    <property type="entry name" value="WalR-like"/>
</dbReference>
<dbReference type="AlphaFoldDB" id="A0A1N6UCW1"/>
<evidence type="ECO:0000256" key="1">
    <source>
        <dbReference type="ARBA" id="ARBA00022553"/>
    </source>
</evidence>
<evidence type="ECO:0000259" key="5">
    <source>
        <dbReference type="PROSITE" id="PS50110"/>
    </source>
</evidence>
<dbReference type="Gene3D" id="3.40.50.2300">
    <property type="match status" value="1"/>
</dbReference>
<keyword evidence="1 3" id="KW-0597">Phosphoprotein</keyword>
<organism evidence="7 9">
    <name type="scientific">Mucilaginibacter lappiensis</name>
    <dbReference type="NCBI Taxonomy" id="354630"/>
    <lineage>
        <taxon>Bacteria</taxon>
        <taxon>Pseudomonadati</taxon>
        <taxon>Bacteroidota</taxon>
        <taxon>Sphingobacteriia</taxon>
        <taxon>Sphingobacteriales</taxon>
        <taxon>Sphingobacteriaceae</taxon>
        <taxon>Mucilaginibacter</taxon>
    </lineage>
</organism>
<dbReference type="Pfam" id="PF00072">
    <property type="entry name" value="Response_reg"/>
    <property type="match status" value="1"/>
</dbReference>
<accession>A0A1N6UCW1</accession>
<feature type="domain" description="HTH luxR-type" evidence="4">
    <location>
        <begin position="141"/>
        <end position="206"/>
    </location>
</feature>
<dbReference type="SUPFAM" id="SSF52172">
    <property type="entry name" value="CheY-like"/>
    <property type="match status" value="1"/>
</dbReference>
<dbReference type="InterPro" id="IPR000792">
    <property type="entry name" value="Tscrpt_reg_LuxR_C"/>
</dbReference>
<dbReference type="PANTHER" id="PTHR43214">
    <property type="entry name" value="TWO-COMPONENT RESPONSE REGULATOR"/>
    <property type="match status" value="1"/>
</dbReference>
<feature type="modified residue" description="4-aspartylphosphate" evidence="3">
    <location>
        <position position="57"/>
    </location>
</feature>
<protein>
    <submittedName>
        <fullName evidence="7">DNA-binding NarL/FixJ family response regulator</fullName>
    </submittedName>
</protein>
<evidence type="ECO:0000313" key="8">
    <source>
        <dbReference type="Proteomes" id="UP000541583"/>
    </source>
</evidence>
<evidence type="ECO:0000259" key="4">
    <source>
        <dbReference type="PROSITE" id="PS50043"/>
    </source>
</evidence>
<evidence type="ECO:0000313" key="9">
    <source>
        <dbReference type="Proteomes" id="UP000548326"/>
    </source>
</evidence>
<dbReference type="EMBL" id="JACHCB010000003">
    <property type="protein sequence ID" value="MBB6108819.1"/>
    <property type="molecule type" value="Genomic_DNA"/>
</dbReference>
<evidence type="ECO:0000313" key="7">
    <source>
        <dbReference type="EMBL" id="MBB6130412.1"/>
    </source>
</evidence>
<dbReference type="CDD" id="cd17535">
    <property type="entry name" value="REC_NarL-like"/>
    <property type="match status" value="1"/>
</dbReference>
<evidence type="ECO:0000256" key="2">
    <source>
        <dbReference type="ARBA" id="ARBA00023125"/>
    </source>
</evidence>
<dbReference type="GO" id="GO:0006355">
    <property type="term" value="P:regulation of DNA-templated transcription"/>
    <property type="evidence" value="ECO:0007669"/>
    <property type="project" value="InterPro"/>
</dbReference>
<dbReference type="SMART" id="SM00421">
    <property type="entry name" value="HTH_LUXR"/>
    <property type="match status" value="1"/>
</dbReference>
<dbReference type="RefSeq" id="WP_076372022.1">
    <property type="nucleotide sequence ID" value="NZ_FTMG01000003.1"/>
</dbReference>
<dbReference type="InterPro" id="IPR011006">
    <property type="entry name" value="CheY-like_superfamily"/>
</dbReference>
<sequence>MNRTIKITIIEDDETIRNGYAYLIGATEGYEVVSTYCSYDEAAKKIATDHPDVVLLDIELPGTNGVDAIPKLKKLLPQCYVLILTVYESEKLIFNALANGASGYLTKNTPSAKIIESIKEVKDGGGPMSINIAKLVIRSFQKNQESPLSRRETQILELIGDGKSRSQIAKELFIDLETVRSHIKNIYVKLDVNSRADAIKMAKQNKLI</sequence>
<dbReference type="STRING" id="354630.SAMN05421821_10353"/>
<dbReference type="Pfam" id="PF00196">
    <property type="entry name" value="GerE"/>
    <property type="match status" value="1"/>
</dbReference>
<dbReference type="Proteomes" id="UP000541583">
    <property type="component" value="Unassembled WGS sequence"/>
</dbReference>
<dbReference type="GO" id="GO:0003677">
    <property type="term" value="F:DNA binding"/>
    <property type="evidence" value="ECO:0007669"/>
    <property type="project" value="UniProtKB-KW"/>
</dbReference>
<feature type="domain" description="Response regulatory" evidence="5">
    <location>
        <begin position="6"/>
        <end position="122"/>
    </location>
</feature>
<dbReference type="InterPro" id="IPR016032">
    <property type="entry name" value="Sig_transdc_resp-reg_C-effctor"/>
</dbReference>
<evidence type="ECO:0000313" key="6">
    <source>
        <dbReference type="EMBL" id="MBB6108819.1"/>
    </source>
</evidence>
<keyword evidence="2 7" id="KW-0238">DNA-binding</keyword>
<dbReference type="GO" id="GO:0000160">
    <property type="term" value="P:phosphorelay signal transduction system"/>
    <property type="evidence" value="ECO:0007669"/>
    <property type="project" value="InterPro"/>
</dbReference>
<dbReference type="SUPFAM" id="SSF46894">
    <property type="entry name" value="C-terminal effector domain of the bipartite response regulators"/>
    <property type="match status" value="1"/>
</dbReference>
<dbReference type="SMART" id="SM00448">
    <property type="entry name" value="REC"/>
    <property type="match status" value="1"/>
</dbReference>
<name>A0A1N6UCW1_9SPHI</name>
<comment type="caution">
    <text evidence="7">The sequence shown here is derived from an EMBL/GenBank/DDBJ whole genome shotgun (WGS) entry which is preliminary data.</text>
</comment>
<dbReference type="PANTHER" id="PTHR43214:SF42">
    <property type="entry name" value="TRANSCRIPTIONAL REGULATORY PROTEIN DESR"/>
    <property type="match status" value="1"/>
</dbReference>
<dbReference type="PROSITE" id="PS50110">
    <property type="entry name" value="RESPONSE_REGULATORY"/>
    <property type="match status" value="1"/>
</dbReference>
<dbReference type="OrthoDB" id="9797341at2"/>
<dbReference type="PRINTS" id="PR00038">
    <property type="entry name" value="HTHLUXR"/>
</dbReference>
<evidence type="ECO:0000256" key="3">
    <source>
        <dbReference type="PROSITE-ProRule" id="PRU00169"/>
    </source>
</evidence>
<dbReference type="InterPro" id="IPR058245">
    <property type="entry name" value="NreC/VraR/RcsB-like_REC"/>
</dbReference>
<proteinExistence type="predicted"/>
<dbReference type="Proteomes" id="UP000548326">
    <property type="component" value="Unassembled WGS sequence"/>
</dbReference>
<dbReference type="EMBL" id="JACHCA010000015">
    <property type="protein sequence ID" value="MBB6130412.1"/>
    <property type="molecule type" value="Genomic_DNA"/>
</dbReference>
<dbReference type="PROSITE" id="PS50043">
    <property type="entry name" value="HTH_LUXR_2"/>
    <property type="match status" value="1"/>
</dbReference>
<reference evidence="8 9" key="1">
    <citation type="submission" date="2020-08" db="EMBL/GenBank/DDBJ databases">
        <title>Genomic Encyclopedia of Type Strains, Phase IV (KMG-V): Genome sequencing to study the core and pangenomes of soil and plant-associated prokaryotes.</title>
        <authorList>
            <person name="Whitman W."/>
        </authorList>
    </citation>
    <scope>NUCLEOTIDE SEQUENCE [LARGE SCALE GENOMIC DNA]</scope>
    <source>
        <strain evidence="6 8">ANJLi2</strain>
        <strain evidence="7 9">MP601</strain>
    </source>
</reference>
<dbReference type="InterPro" id="IPR001789">
    <property type="entry name" value="Sig_transdc_resp-reg_receiver"/>
</dbReference>
<dbReference type="CDD" id="cd06170">
    <property type="entry name" value="LuxR_C_like"/>
    <property type="match status" value="1"/>
</dbReference>
<keyword evidence="8" id="KW-1185">Reference proteome</keyword>